<dbReference type="PROSITE" id="PS51257">
    <property type="entry name" value="PROKAR_LIPOPROTEIN"/>
    <property type="match status" value="1"/>
</dbReference>
<evidence type="ECO:0000256" key="3">
    <source>
        <dbReference type="SAM" id="SignalP"/>
    </source>
</evidence>
<evidence type="ECO:0000313" key="5">
    <source>
        <dbReference type="Proteomes" id="UP000176204"/>
    </source>
</evidence>
<protein>
    <submittedName>
        <fullName evidence="4">Uncharacterized protein</fullName>
    </submittedName>
</protein>
<dbReference type="Proteomes" id="UP000176204">
    <property type="component" value="Chromosome I"/>
</dbReference>
<feature type="compositionally biased region" description="Basic and acidic residues" evidence="2">
    <location>
        <begin position="54"/>
        <end position="64"/>
    </location>
</feature>
<evidence type="ECO:0000256" key="2">
    <source>
        <dbReference type="SAM" id="MobiDB-lite"/>
    </source>
</evidence>
<keyword evidence="3" id="KW-0732">Signal</keyword>
<evidence type="ECO:0000256" key="1">
    <source>
        <dbReference type="SAM" id="Coils"/>
    </source>
</evidence>
<reference evidence="5" key="1">
    <citation type="submission" date="2016-09" db="EMBL/GenBank/DDBJ databases">
        <authorList>
            <person name="Koehorst J."/>
        </authorList>
    </citation>
    <scope>NUCLEOTIDE SEQUENCE [LARGE SCALE GENOMIC DNA]</scope>
</reference>
<evidence type="ECO:0000313" key="4">
    <source>
        <dbReference type="EMBL" id="SEH73200.1"/>
    </source>
</evidence>
<feature type="coiled-coil region" evidence="1">
    <location>
        <begin position="112"/>
        <end position="139"/>
    </location>
</feature>
<feature type="signal peptide" evidence="3">
    <location>
        <begin position="1"/>
        <end position="37"/>
    </location>
</feature>
<keyword evidence="1" id="KW-0175">Coiled coil</keyword>
<dbReference type="AlphaFoldDB" id="A0A1C7PES9"/>
<sequence length="197" mass="21716">MKVEHPIHAGSKPEYPSRATAAGFALAACLLGSIAQAQNTATPPVPGQSAPASGKHDSAEQQRCAEENRQLIETARKVLDGNLSRKGVSSSVETAGGMLRTRGKSHITPSDLEEYRQDKQAIERAVRILGRQIKDIESETDFIDEQRKQECARQVESMKLVIQLLQQYQKDRGDHIRYWLPQPEKGAAEQSGKKADS</sequence>
<proteinExistence type="predicted"/>
<feature type="region of interest" description="Disordered" evidence="2">
    <location>
        <begin position="39"/>
        <end position="64"/>
    </location>
</feature>
<accession>A0A1C7PES9</accession>
<dbReference type="STRING" id="1679444.PYTT_0304"/>
<dbReference type="KEGG" id="agl:PYTT_0304"/>
<feature type="chain" id="PRO_5014266582" evidence="3">
    <location>
        <begin position="38"/>
        <end position="197"/>
    </location>
</feature>
<dbReference type="EMBL" id="LT629973">
    <property type="protein sequence ID" value="SEH73200.1"/>
    <property type="molecule type" value="Genomic_DNA"/>
</dbReference>
<keyword evidence="5" id="KW-1185">Reference proteome</keyword>
<organism evidence="4 5">
    <name type="scientific">Akkermansia glycaniphila</name>
    <dbReference type="NCBI Taxonomy" id="1679444"/>
    <lineage>
        <taxon>Bacteria</taxon>
        <taxon>Pseudomonadati</taxon>
        <taxon>Verrucomicrobiota</taxon>
        <taxon>Verrucomicrobiia</taxon>
        <taxon>Verrucomicrobiales</taxon>
        <taxon>Akkermansiaceae</taxon>
        <taxon>Akkermansia</taxon>
    </lineage>
</organism>
<name>A0A1C7PES9_9BACT</name>
<gene>
    <name evidence="4" type="ORF">PYTT_0304</name>
</gene>